<dbReference type="InterPro" id="IPR014031">
    <property type="entry name" value="Ketoacyl_synth_C"/>
</dbReference>
<dbReference type="GO" id="GO:0016491">
    <property type="term" value="F:oxidoreductase activity"/>
    <property type="evidence" value="ECO:0007669"/>
    <property type="project" value="UniProtKB-KW"/>
</dbReference>
<dbReference type="InterPro" id="IPR036291">
    <property type="entry name" value="NAD(P)-bd_dom_sf"/>
</dbReference>
<dbReference type="InterPro" id="IPR042104">
    <property type="entry name" value="PKS_dehydratase_sf"/>
</dbReference>
<dbReference type="InterPro" id="IPR049900">
    <property type="entry name" value="PKS_mFAS_DH"/>
</dbReference>
<dbReference type="Gene3D" id="3.30.70.3290">
    <property type="match status" value="1"/>
</dbReference>
<dbReference type="InterPro" id="IPR001227">
    <property type="entry name" value="Ac_transferase_dom_sf"/>
</dbReference>
<dbReference type="Pfam" id="PF13602">
    <property type="entry name" value="ADH_zinc_N_2"/>
    <property type="match status" value="1"/>
</dbReference>
<dbReference type="Proteomes" id="UP000605986">
    <property type="component" value="Unassembled WGS sequence"/>
</dbReference>
<feature type="active site" description="Proton acceptor; for dehydratase activity" evidence="6">
    <location>
        <position position="984"/>
    </location>
</feature>
<dbReference type="SUPFAM" id="SSF55048">
    <property type="entry name" value="Probable ACP-binding domain of malonyl-CoA ACP transacylase"/>
    <property type="match status" value="1"/>
</dbReference>
<dbReference type="InterPro" id="IPR016035">
    <property type="entry name" value="Acyl_Trfase/lysoPLipase"/>
</dbReference>
<dbReference type="InterPro" id="IPR020806">
    <property type="entry name" value="PKS_PP-bd"/>
</dbReference>
<dbReference type="InterPro" id="IPR050091">
    <property type="entry name" value="PKS_NRPS_Biosynth_Enz"/>
</dbReference>
<dbReference type="GO" id="GO:0004315">
    <property type="term" value="F:3-oxoacyl-[acyl-carrier-protein] synthase activity"/>
    <property type="evidence" value="ECO:0007669"/>
    <property type="project" value="InterPro"/>
</dbReference>
<dbReference type="FunFam" id="3.40.50.720:FF:000209">
    <property type="entry name" value="Polyketide synthase Pks12"/>
    <property type="match status" value="1"/>
</dbReference>
<evidence type="ECO:0000313" key="10">
    <source>
        <dbReference type="EMBL" id="KAF4452204.1"/>
    </source>
</evidence>
<dbReference type="InterPro" id="IPR011032">
    <property type="entry name" value="GroES-like_sf"/>
</dbReference>
<dbReference type="PANTHER" id="PTHR43775:SF18">
    <property type="entry name" value="ENZYME, PUTATIVE (JCVI)-RELATED"/>
    <property type="match status" value="1"/>
</dbReference>
<dbReference type="CDD" id="cd00833">
    <property type="entry name" value="PKS"/>
    <property type="match status" value="1"/>
</dbReference>
<feature type="domain" description="Ketosynthase family 3 (KS3)" evidence="8">
    <location>
        <begin position="35"/>
        <end position="460"/>
    </location>
</feature>
<dbReference type="SMART" id="SM00829">
    <property type="entry name" value="PKS_ER"/>
    <property type="match status" value="1"/>
</dbReference>
<dbReference type="PROSITE" id="PS50075">
    <property type="entry name" value="CARRIER"/>
    <property type="match status" value="1"/>
</dbReference>
<dbReference type="InterPro" id="IPR049552">
    <property type="entry name" value="PKS_DH_N"/>
</dbReference>
<dbReference type="EMBL" id="JAADJG010000195">
    <property type="protein sequence ID" value="KAF4452204.1"/>
    <property type="molecule type" value="Genomic_DNA"/>
</dbReference>
<evidence type="ECO:0000313" key="11">
    <source>
        <dbReference type="Proteomes" id="UP000605986"/>
    </source>
</evidence>
<dbReference type="SMART" id="SM00822">
    <property type="entry name" value="PKS_KR"/>
    <property type="match status" value="1"/>
</dbReference>
<dbReference type="InterPro" id="IPR036736">
    <property type="entry name" value="ACP-like_sf"/>
</dbReference>
<dbReference type="SMART" id="SM00823">
    <property type="entry name" value="PKS_PP"/>
    <property type="match status" value="1"/>
</dbReference>
<dbReference type="InterPro" id="IPR049551">
    <property type="entry name" value="PKS_DH_C"/>
</dbReference>
<protein>
    <submittedName>
        <fullName evidence="10">Acyl transferase/acyl hydrolase/lysophospholipase</fullName>
    </submittedName>
</protein>
<keyword evidence="11" id="KW-1185">Reference proteome</keyword>
<dbReference type="PANTHER" id="PTHR43775">
    <property type="entry name" value="FATTY ACID SYNTHASE"/>
    <property type="match status" value="1"/>
</dbReference>
<dbReference type="Gene3D" id="3.40.47.10">
    <property type="match status" value="1"/>
</dbReference>
<evidence type="ECO:0000256" key="4">
    <source>
        <dbReference type="ARBA" id="ARBA00023002"/>
    </source>
</evidence>
<dbReference type="CDD" id="cd05195">
    <property type="entry name" value="enoyl_red"/>
    <property type="match status" value="1"/>
</dbReference>
<dbReference type="GO" id="GO:0004312">
    <property type="term" value="F:fatty acid synthase activity"/>
    <property type="evidence" value="ECO:0007669"/>
    <property type="project" value="TreeGrafter"/>
</dbReference>
<dbReference type="SMART" id="SM00825">
    <property type="entry name" value="PKS_KS"/>
    <property type="match status" value="1"/>
</dbReference>
<evidence type="ECO:0000256" key="3">
    <source>
        <dbReference type="ARBA" id="ARBA00022679"/>
    </source>
</evidence>
<dbReference type="SUPFAM" id="SSF50129">
    <property type="entry name" value="GroES-like"/>
    <property type="match status" value="1"/>
</dbReference>
<dbReference type="InterPro" id="IPR014030">
    <property type="entry name" value="Ketoacyl_synth_N"/>
</dbReference>
<dbReference type="InterPro" id="IPR032821">
    <property type="entry name" value="PKS_assoc"/>
</dbReference>
<dbReference type="Pfam" id="PF14765">
    <property type="entry name" value="PS-DH"/>
    <property type="match status" value="1"/>
</dbReference>
<dbReference type="PROSITE" id="PS00606">
    <property type="entry name" value="KS3_1"/>
    <property type="match status" value="1"/>
</dbReference>
<dbReference type="InterPro" id="IPR009081">
    <property type="entry name" value="PP-bd_ACP"/>
</dbReference>
<dbReference type="OrthoDB" id="329835at2759"/>
<dbReference type="Pfam" id="PF08659">
    <property type="entry name" value="KR"/>
    <property type="match status" value="2"/>
</dbReference>
<organism evidence="10 11">
    <name type="scientific">Fusarium austroafricanum</name>
    <dbReference type="NCBI Taxonomy" id="2364996"/>
    <lineage>
        <taxon>Eukaryota</taxon>
        <taxon>Fungi</taxon>
        <taxon>Dikarya</taxon>
        <taxon>Ascomycota</taxon>
        <taxon>Pezizomycotina</taxon>
        <taxon>Sordariomycetes</taxon>
        <taxon>Hypocreomycetidae</taxon>
        <taxon>Hypocreales</taxon>
        <taxon>Nectriaceae</taxon>
        <taxon>Fusarium</taxon>
        <taxon>Fusarium concolor species complex</taxon>
    </lineage>
</organism>
<dbReference type="InterPro" id="IPR016039">
    <property type="entry name" value="Thiolase-like"/>
</dbReference>
<keyword evidence="1" id="KW-0596">Phosphopantetheine</keyword>
<dbReference type="Pfam" id="PF00109">
    <property type="entry name" value="ketoacyl-synt"/>
    <property type="match status" value="1"/>
</dbReference>
<dbReference type="PROSITE" id="PS52019">
    <property type="entry name" value="PKS_MFAS_DH"/>
    <property type="match status" value="1"/>
</dbReference>
<dbReference type="Pfam" id="PF02801">
    <property type="entry name" value="Ketoacyl-synt_C"/>
    <property type="match status" value="1"/>
</dbReference>
<dbReference type="Pfam" id="PF00550">
    <property type="entry name" value="PP-binding"/>
    <property type="match status" value="1"/>
</dbReference>
<dbReference type="GO" id="GO:0016787">
    <property type="term" value="F:hydrolase activity"/>
    <property type="evidence" value="ECO:0007669"/>
    <property type="project" value="UniProtKB-KW"/>
</dbReference>
<evidence type="ECO:0000259" key="8">
    <source>
        <dbReference type="PROSITE" id="PS52004"/>
    </source>
</evidence>
<dbReference type="InterPro" id="IPR020807">
    <property type="entry name" value="PKS_DH"/>
</dbReference>
<dbReference type="Gene3D" id="3.40.366.10">
    <property type="entry name" value="Malonyl-Coenzyme A Acyl Carrier Protein, domain 2"/>
    <property type="match status" value="1"/>
</dbReference>
<accession>A0A8H4NV00</accession>
<dbReference type="InterPro" id="IPR016036">
    <property type="entry name" value="Malonyl_transacylase_ACP-bd"/>
</dbReference>
<keyword evidence="4" id="KW-0560">Oxidoreductase</keyword>
<evidence type="ECO:0000256" key="6">
    <source>
        <dbReference type="PROSITE-ProRule" id="PRU01363"/>
    </source>
</evidence>
<sequence length="2386" mass="261849">MNRLKTNGHDLGINGFHDDALDETHPRHDSSAHVTVPIAVVGMACRLPGHCNSPHALWEFLKGGGVAKNTPPASRFNLDGHFDASRKPRTMKSPGGMFMEGVDPELFDGQFFNISRIDCIAMDPQQRQLLEVTYECLENAGVPLQVISGKAVGCLVGANAVDYEAMQARSPEDRPESATIGVARSILSNRISHFLNIKGPSMTIDTACSSSLIAVDVACRYLESYQADGMIVAGANMWLNPEHNQEIGMMHTTQSASGRCHTFDVKADGYVKSEAVNALFLKRLDDAVRDKDPIRAVIKGSAANSGGRTPGLASPSAEAQASAIRAAYTNAGITNFADTGFLECHGTGTLVGDPIEVAAAASVFAKDRTQDLIIGSIKSNIGHSEAAAGISAVIKAVMAVESGEIPGNPTFIEPNPNINFKSAKVRVPRNMIRWPGSGNRRASINSFGFGGANAHVVLEATTSSPHVSSYQSSISQNFFDCSEKVEWERPKVLVFSANDEKSLRKSVTDLSTHLINPAVSMKPDDLAYTLSKRRTHHYHRAFVVSKTQEIDSSKVIFGKTTSPVRVGLIFTGQGAQWSQMGLDLVNTFPIAMRTIEDLDKVLQALPSPPEWSLLEELTQHRDDKTMRQPEFSQPLAAALQLAILAVLWDWNIHPVSVAGHSSGEIAAAAAAGLITPEEAITIAFLRGQAAKEAASTDIKLGMLAVIMKRISELAPLLKESETSVQIACYNSPNSVTLSGEVPALEKVMHQLNKEGHFARMLRVDLAYHSHYMMEIGAKYKDMLEAHQLKSTDGKPQKPAKFFSTVFGEGYDSQLDAEYWQTNVVSPVKFEQAVTAMLQDMEPANFLIEVGPSPALGGPIAQIKQPISEATGEVTYTTALIRVHGRSVNLFDVAGKLFISGGEVDLEQVNAPTEDKQPSVVIDLPNYPWNHSTSYWHESLASKDWRQRKFINHDLLGSKILGTPWVSPIFEKILNLSDMPWLRDHKLGRQVVFPGAGYVVMAIEAVYQMTMMTKWMGKAPEKYQYRLRDVKFSRAMVIEEGTNARFILSLGSATATLGSWFEFKVSSQADSVWTQHSSGFIKIEVDYPEHQASSDTIQPFRFPSPAASWYKAMSEAGYNFGPSFQKHLMVESVTGQRQSRSLVSLQPPDSPYDQSFYPIHPACLDGCFQTVSPSLWEGDRTTVKSVLVPTIIGSLIIPACKSQPSEGLAVASAHHQGVGRKDTPVNYSTNSSLYDPQTSRLILEMKGLRFAELETTDETEMPHVITKLTWQPDISLLLHGDGKDLTLYLQRVLSSFPGVDKHPNNKYHCKQTLINTVLNLIAHKTPTMSVVELCLDAQDTTSLWLSLNDGTHHGIREACSRFQLLFDDAKSVMAAKERYSVTSLNIHVDMVGSTLDSQNRYKLAIVRIPQHNSEQSLYAALDSVDDLLEESGYTLIVFSDDEKHLANGNPSRLDYLRARSPSGRLYELGESVCLYVRHEPSPQILNTTPRKVLQVILMESPQDQCQHPLDQFHHDEWEVEQCANPLEDISPGDTILILDEVFHSLMPHIGQYQLEVIKHIVQLECKVLWVTSGAHLSVSNPDRAAINGFLRVLRAEEPTLRLLTLDIEPHGSAAASKCIDACLRILNGEVSNDPADSEFVDRDGFLFTSRLLPDTNLTKEQSDEISDLDTEQVDLHTSSDCIRLRVERLGNLDSLHYGEVHSEPLPLEEGHIEVELVAAGLNYKDVVVALGIVPGNEHTSGGEGAGIVTRVSPGITTFQPGQRVVVYQQGTFANRIQTIPERAHVLPDGMSFEEAATLCIVYMTAIHSLFDMAQIQRGSKVLIHSAAGGVGLAAVQLCQYVGSQIYATVGTDEKRNFLKSTFGLSDDHIFDSRSADFSRQISAATDGKGVDVILNSLTGELLDESWRILADGGTMVEIGKRDMLDGKQLSMRPFDRNTSFRAVDLSHEKVSPELAARLLSKIFELIGNGHIKPITPMHYFSFSEVPSAIRFLRAGTHIGKVVITDGDNPNVQVLVRKARRSFILRQDRCYLIVGGLKGLCGSLAVFLAKSGARHLAVLSRSGHEDERSQATVFQVESQGCKIDLLTGDVTNEVDVEAAMRMTTVPVAGIIQGAMVLRIRGTWNLHSVAIKMSLKLDFFTMLSSISGVVGQKGQANYAAGNAFLDSFASYRIQRGLPACSIDLGVIEDIGYIHDNKGMQEKLDTSLWKPINERLLRKIVQLSILQQQHNPAQEIPNAQIITGIPVPQPRDSELRRDARFSGLLTHSGHEAATARRNFGGDQESKDVQGLILLLQSGTTGRSSMVAATEEVMNKCFMKILRLPEPLEKDRPISVYGIDSLAAVEVRNWIRMHLGALVTTLDIMNATSLVALCGKIIDRIVAADSKPSEV</sequence>
<evidence type="ECO:0000259" key="9">
    <source>
        <dbReference type="PROSITE" id="PS52019"/>
    </source>
</evidence>
<evidence type="ECO:0000259" key="7">
    <source>
        <dbReference type="PROSITE" id="PS50075"/>
    </source>
</evidence>
<feature type="active site" description="Proton donor; for dehydratase activity" evidence="6">
    <location>
        <position position="1164"/>
    </location>
</feature>
<dbReference type="SUPFAM" id="SSF52151">
    <property type="entry name" value="FabD/lysophospholipase-like"/>
    <property type="match status" value="1"/>
</dbReference>
<evidence type="ECO:0000256" key="1">
    <source>
        <dbReference type="ARBA" id="ARBA00022450"/>
    </source>
</evidence>
<keyword evidence="10" id="KW-0378">Hydrolase</keyword>
<dbReference type="Pfam" id="PF08240">
    <property type="entry name" value="ADH_N"/>
    <property type="match status" value="1"/>
</dbReference>
<dbReference type="Pfam" id="PF16197">
    <property type="entry name" value="KAsynt_C_assoc"/>
    <property type="match status" value="1"/>
</dbReference>
<keyword evidence="5" id="KW-0511">Multifunctional enzyme</keyword>
<dbReference type="SMART" id="SM00827">
    <property type="entry name" value="PKS_AT"/>
    <property type="match status" value="1"/>
</dbReference>
<dbReference type="InterPro" id="IPR020841">
    <property type="entry name" value="PKS_Beta-ketoAc_synthase_dom"/>
</dbReference>
<gene>
    <name evidence="10" type="ORF">F53441_4944</name>
</gene>
<dbReference type="Gene3D" id="1.10.1200.10">
    <property type="entry name" value="ACP-like"/>
    <property type="match status" value="1"/>
</dbReference>
<evidence type="ECO:0000256" key="5">
    <source>
        <dbReference type="ARBA" id="ARBA00023268"/>
    </source>
</evidence>
<dbReference type="SUPFAM" id="SSF47336">
    <property type="entry name" value="ACP-like"/>
    <property type="match status" value="1"/>
</dbReference>
<keyword evidence="2" id="KW-0597">Phosphoprotein</keyword>
<dbReference type="Gene3D" id="3.90.180.10">
    <property type="entry name" value="Medium-chain alcohol dehydrogenases, catalytic domain"/>
    <property type="match status" value="1"/>
</dbReference>
<dbReference type="SMART" id="SM00826">
    <property type="entry name" value="PKS_DH"/>
    <property type="match status" value="1"/>
</dbReference>
<dbReference type="SUPFAM" id="SSF53901">
    <property type="entry name" value="Thiolase-like"/>
    <property type="match status" value="1"/>
</dbReference>
<keyword evidence="3 10" id="KW-0808">Transferase</keyword>
<feature type="region of interest" description="N-terminal hotdog fold" evidence="6">
    <location>
        <begin position="952"/>
        <end position="1087"/>
    </location>
</feature>
<dbReference type="Pfam" id="PF21089">
    <property type="entry name" value="PKS_DH_N"/>
    <property type="match status" value="1"/>
</dbReference>
<dbReference type="GO" id="GO:0006633">
    <property type="term" value="P:fatty acid biosynthetic process"/>
    <property type="evidence" value="ECO:0007669"/>
    <property type="project" value="InterPro"/>
</dbReference>
<dbReference type="Gene3D" id="3.10.129.110">
    <property type="entry name" value="Polyketide synthase dehydratase"/>
    <property type="match status" value="1"/>
</dbReference>
<proteinExistence type="predicted"/>
<feature type="region of interest" description="C-terminal hotdog fold" evidence="6">
    <location>
        <begin position="1100"/>
        <end position="1258"/>
    </location>
</feature>
<feature type="domain" description="PKS/mFAS DH" evidence="9">
    <location>
        <begin position="952"/>
        <end position="1258"/>
    </location>
</feature>
<dbReference type="InterPro" id="IPR013968">
    <property type="entry name" value="PKS_KR"/>
</dbReference>
<evidence type="ECO:0000256" key="2">
    <source>
        <dbReference type="ARBA" id="ARBA00022553"/>
    </source>
</evidence>
<dbReference type="InterPro" id="IPR018201">
    <property type="entry name" value="Ketoacyl_synth_AS"/>
</dbReference>
<dbReference type="InterPro" id="IPR013154">
    <property type="entry name" value="ADH-like_N"/>
</dbReference>
<dbReference type="Pfam" id="PF00698">
    <property type="entry name" value="Acyl_transf_1"/>
    <property type="match status" value="1"/>
</dbReference>
<dbReference type="GO" id="GO:0044550">
    <property type="term" value="P:secondary metabolite biosynthetic process"/>
    <property type="evidence" value="ECO:0007669"/>
    <property type="project" value="TreeGrafter"/>
</dbReference>
<dbReference type="Gene3D" id="3.40.50.720">
    <property type="entry name" value="NAD(P)-binding Rossmann-like Domain"/>
    <property type="match status" value="2"/>
</dbReference>
<comment type="caution">
    <text evidence="10">The sequence shown here is derived from an EMBL/GenBank/DDBJ whole genome shotgun (WGS) entry which is preliminary data.</text>
</comment>
<dbReference type="SUPFAM" id="SSF51735">
    <property type="entry name" value="NAD(P)-binding Rossmann-fold domains"/>
    <property type="match status" value="3"/>
</dbReference>
<dbReference type="InterPro" id="IPR014043">
    <property type="entry name" value="Acyl_transferase_dom"/>
</dbReference>
<name>A0A8H4NV00_9HYPO</name>
<dbReference type="InterPro" id="IPR057326">
    <property type="entry name" value="KR_dom"/>
</dbReference>
<dbReference type="GO" id="GO:1901336">
    <property type="term" value="P:lactone biosynthetic process"/>
    <property type="evidence" value="ECO:0007669"/>
    <property type="project" value="UniProtKB-ARBA"/>
</dbReference>
<dbReference type="InterPro" id="IPR020843">
    <property type="entry name" value="ER"/>
</dbReference>
<feature type="domain" description="Carrier" evidence="7">
    <location>
        <begin position="2300"/>
        <end position="2376"/>
    </location>
</feature>
<dbReference type="PROSITE" id="PS52004">
    <property type="entry name" value="KS3_2"/>
    <property type="match status" value="1"/>
</dbReference>
<reference evidence="10" key="1">
    <citation type="submission" date="2020-01" db="EMBL/GenBank/DDBJ databases">
        <title>Identification and distribution of gene clusters putatively required for synthesis of sphingolipid metabolism inhibitors in phylogenetically diverse species of the filamentous fungus Fusarium.</title>
        <authorList>
            <person name="Kim H.-S."/>
            <person name="Busman M."/>
            <person name="Brown D.W."/>
            <person name="Divon H."/>
            <person name="Uhlig S."/>
            <person name="Proctor R.H."/>
        </authorList>
    </citation>
    <scope>NUCLEOTIDE SEQUENCE</scope>
    <source>
        <strain evidence="10">NRRL 53441</strain>
    </source>
</reference>
<dbReference type="GO" id="GO:0031177">
    <property type="term" value="F:phosphopantetheine binding"/>
    <property type="evidence" value="ECO:0007669"/>
    <property type="project" value="InterPro"/>
</dbReference>